<keyword evidence="3" id="KW-1185">Reference proteome</keyword>
<name>A0AAN7BIU0_9PEZI</name>
<protein>
    <submittedName>
        <fullName evidence="2">Uncharacterized protein</fullName>
    </submittedName>
</protein>
<comment type="caution">
    <text evidence="2">The sequence shown here is derived from an EMBL/GenBank/DDBJ whole genome shotgun (WGS) entry which is preliminary data.</text>
</comment>
<evidence type="ECO:0000313" key="3">
    <source>
        <dbReference type="Proteomes" id="UP001301958"/>
    </source>
</evidence>
<evidence type="ECO:0000313" key="2">
    <source>
        <dbReference type="EMBL" id="KAK4224054.1"/>
    </source>
</evidence>
<proteinExistence type="predicted"/>
<evidence type="ECO:0000256" key="1">
    <source>
        <dbReference type="SAM" id="MobiDB-lite"/>
    </source>
</evidence>
<sequence length="357" mass="40251">PPIFSPSFSLSPYISPLPPSLISSTLPSPMDLNCHHPSQFHHKSSFLTRYINFYINIIVPDWFWHISTTMHAFISTPTPSPPLLPSSTMDTCLIPKIITFMAQQKWSTAFEAISTLPNPVHPHSAKTATFDDLHHINSLFEAIMHHHAYGIDANTDQTLNQLLLTALQICQTLKSSSLPSSPDYDTEYISWSPPSHISIQDHLDFYRTVIHYFNAFTTTNSSESLLIDANRILHQLSPRINNLSTWNPKTTQTASSQQKRRQIVYAVHSAQAIKKSAETKKQWSLRLRSRPPAAQSGVNRKGWYPTPSPTPRKLRPRTQKPKKPVVVVLPLTPLTQSGDVCPWISPSYKSTGEYLPS</sequence>
<reference evidence="2" key="1">
    <citation type="journal article" date="2023" name="Mol. Phylogenet. Evol.">
        <title>Genome-scale phylogeny and comparative genomics of the fungal order Sordariales.</title>
        <authorList>
            <person name="Hensen N."/>
            <person name="Bonometti L."/>
            <person name="Westerberg I."/>
            <person name="Brannstrom I.O."/>
            <person name="Guillou S."/>
            <person name="Cros-Aarteil S."/>
            <person name="Calhoun S."/>
            <person name="Haridas S."/>
            <person name="Kuo A."/>
            <person name="Mondo S."/>
            <person name="Pangilinan J."/>
            <person name="Riley R."/>
            <person name="LaButti K."/>
            <person name="Andreopoulos B."/>
            <person name="Lipzen A."/>
            <person name="Chen C."/>
            <person name="Yan M."/>
            <person name="Daum C."/>
            <person name="Ng V."/>
            <person name="Clum A."/>
            <person name="Steindorff A."/>
            <person name="Ohm R.A."/>
            <person name="Martin F."/>
            <person name="Silar P."/>
            <person name="Natvig D.O."/>
            <person name="Lalanne C."/>
            <person name="Gautier V."/>
            <person name="Ament-Velasquez S.L."/>
            <person name="Kruys A."/>
            <person name="Hutchinson M.I."/>
            <person name="Powell A.J."/>
            <person name="Barry K."/>
            <person name="Miller A.N."/>
            <person name="Grigoriev I.V."/>
            <person name="Debuchy R."/>
            <person name="Gladieux P."/>
            <person name="Hiltunen Thoren M."/>
            <person name="Johannesson H."/>
        </authorList>
    </citation>
    <scope>NUCLEOTIDE SEQUENCE</scope>
    <source>
        <strain evidence="2">CBS 990.96</strain>
    </source>
</reference>
<dbReference type="EMBL" id="MU865405">
    <property type="protein sequence ID" value="KAK4224054.1"/>
    <property type="molecule type" value="Genomic_DNA"/>
</dbReference>
<feature type="non-terminal residue" evidence="2">
    <location>
        <position position="1"/>
    </location>
</feature>
<accession>A0AAN7BIU0</accession>
<gene>
    <name evidence="2" type="ORF">QBC38DRAFT_515714</name>
</gene>
<reference evidence="2" key="2">
    <citation type="submission" date="2023-05" db="EMBL/GenBank/DDBJ databases">
        <authorList>
            <consortium name="Lawrence Berkeley National Laboratory"/>
            <person name="Steindorff A."/>
            <person name="Hensen N."/>
            <person name="Bonometti L."/>
            <person name="Westerberg I."/>
            <person name="Brannstrom I.O."/>
            <person name="Guillou S."/>
            <person name="Cros-Aarteil S."/>
            <person name="Calhoun S."/>
            <person name="Haridas S."/>
            <person name="Kuo A."/>
            <person name="Mondo S."/>
            <person name="Pangilinan J."/>
            <person name="Riley R."/>
            <person name="Labutti K."/>
            <person name="Andreopoulos B."/>
            <person name="Lipzen A."/>
            <person name="Chen C."/>
            <person name="Yanf M."/>
            <person name="Daum C."/>
            <person name="Ng V."/>
            <person name="Clum A."/>
            <person name="Ohm R."/>
            <person name="Martin F."/>
            <person name="Silar P."/>
            <person name="Natvig D."/>
            <person name="Lalanne C."/>
            <person name="Gautier V."/>
            <person name="Ament-Velasquez S.L."/>
            <person name="Kruys A."/>
            <person name="Hutchinson M.I."/>
            <person name="Powell A.J."/>
            <person name="Barry K."/>
            <person name="Miller A.N."/>
            <person name="Grigoriev I.V."/>
            <person name="Debuchy R."/>
            <person name="Gladieux P."/>
            <person name="Thoren M.H."/>
            <person name="Johannesson H."/>
        </authorList>
    </citation>
    <scope>NUCLEOTIDE SEQUENCE</scope>
    <source>
        <strain evidence="2">CBS 990.96</strain>
    </source>
</reference>
<feature type="compositionally biased region" description="Basic residues" evidence="1">
    <location>
        <begin position="312"/>
        <end position="323"/>
    </location>
</feature>
<feature type="non-terminal residue" evidence="2">
    <location>
        <position position="357"/>
    </location>
</feature>
<dbReference type="Proteomes" id="UP001301958">
    <property type="component" value="Unassembled WGS sequence"/>
</dbReference>
<feature type="region of interest" description="Disordered" evidence="1">
    <location>
        <begin position="282"/>
        <end position="323"/>
    </location>
</feature>
<dbReference type="AlphaFoldDB" id="A0AAN7BIU0"/>
<organism evidence="2 3">
    <name type="scientific">Podospora fimiseda</name>
    <dbReference type="NCBI Taxonomy" id="252190"/>
    <lineage>
        <taxon>Eukaryota</taxon>
        <taxon>Fungi</taxon>
        <taxon>Dikarya</taxon>
        <taxon>Ascomycota</taxon>
        <taxon>Pezizomycotina</taxon>
        <taxon>Sordariomycetes</taxon>
        <taxon>Sordariomycetidae</taxon>
        <taxon>Sordariales</taxon>
        <taxon>Podosporaceae</taxon>
        <taxon>Podospora</taxon>
    </lineage>
</organism>